<keyword evidence="2" id="KW-0813">Transport</keyword>
<dbReference type="GO" id="GO:0016020">
    <property type="term" value="C:membrane"/>
    <property type="evidence" value="ECO:0007669"/>
    <property type="project" value="UniProtKB-SubCell"/>
</dbReference>
<name>X0ZWW8_9ZZZZ</name>
<dbReference type="Pfam" id="PF03600">
    <property type="entry name" value="CitMHS"/>
    <property type="match status" value="1"/>
</dbReference>
<evidence type="ECO:0000259" key="7">
    <source>
        <dbReference type="Pfam" id="PF03600"/>
    </source>
</evidence>
<comment type="caution">
    <text evidence="8">The sequence shown here is derived from an EMBL/GenBank/DDBJ whole genome shotgun (WGS) entry which is preliminary data.</text>
</comment>
<feature type="transmembrane region" description="Helical" evidence="6">
    <location>
        <begin position="136"/>
        <end position="162"/>
    </location>
</feature>
<feature type="non-terminal residue" evidence="8">
    <location>
        <position position="1"/>
    </location>
</feature>
<dbReference type="InterPro" id="IPR004680">
    <property type="entry name" value="Cit_transptr-like_dom"/>
</dbReference>
<evidence type="ECO:0000256" key="4">
    <source>
        <dbReference type="ARBA" id="ARBA00022989"/>
    </source>
</evidence>
<organism evidence="8">
    <name type="scientific">marine sediment metagenome</name>
    <dbReference type="NCBI Taxonomy" id="412755"/>
    <lineage>
        <taxon>unclassified sequences</taxon>
        <taxon>metagenomes</taxon>
        <taxon>ecological metagenomes</taxon>
    </lineage>
</organism>
<feature type="transmembrane region" description="Helical" evidence="6">
    <location>
        <begin position="58"/>
        <end position="91"/>
    </location>
</feature>
<evidence type="ECO:0000256" key="5">
    <source>
        <dbReference type="ARBA" id="ARBA00023136"/>
    </source>
</evidence>
<protein>
    <recommendedName>
        <fullName evidence="7">Citrate transporter-like domain-containing protein</fullName>
    </recommendedName>
</protein>
<dbReference type="EMBL" id="BARS01053587">
    <property type="protein sequence ID" value="GAG52541.1"/>
    <property type="molecule type" value="Genomic_DNA"/>
</dbReference>
<keyword evidence="4 6" id="KW-1133">Transmembrane helix</keyword>
<comment type="subcellular location">
    <subcellularLocation>
        <location evidence="1">Membrane</location>
        <topology evidence="1">Multi-pass membrane protein</topology>
    </subcellularLocation>
</comment>
<evidence type="ECO:0000256" key="2">
    <source>
        <dbReference type="ARBA" id="ARBA00022448"/>
    </source>
</evidence>
<feature type="transmembrane region" description="Helical" evidence="6">
    <location>
        <begin position="103"/>
        <end position="121"/>
    </location>
</feature>
<dbReference type="PANTHER" id="PTHR43568:SF1">
    <property type="entry name" value="P PROTEIN"/>
    <property type="match status" value="1"/>
</dbReference>
<proteinExistence type="predicted"/>
<feature type="non-terminal residue" evidence="8">
    <location>
        <position position="225"/>
    </location>
</feature>
<accession>X0ZWW8</accession>
<dbReference type="AlphaFoldDB" id="X0ZWW8"/>
<sequence length="225" mass="24023">GVAMILFRVIDQEEAFASIDFNVIFLLVGMMVIANVTGKTGVFQWLAIRSAKLAQGNAVAVLVILCTITAVGSAFLDNVTMVVLMAPLTLFVASTMELNPVPFLVSLIMASNIGGTATLIGDPPNILIGSAADLDFISFLINVAPLTLIIFMVFIASIVFFFRNELRASPESRQRILDVDESQVLTDKSLLRVSVAVLAFTAIGFLLHGVLDYEVATVALLGATV</sequence>
<dbReference type="PANTHER" id="PTHR43568">
    <property type="entry name" value="P PROTEIN"/>
    <property type="match status" value="1"/>
</dbReference>
<dbReference type="GO" id="GO:0055085">
    <property type="term" value="P:transmembrane transport"/>
    <property type="evidence" value="ECO:0007669"/>
    <property type="project" value="InterPro"/>
</dbReference>
<gene>
    <name evidence="8" type="ORF">S01H1_79487</name>
</gene>
<feature type="transmembrane region" description="Helical" evidence="6">
    <location>
        <begin position="21"/>
        <end position="38"/>
    </location>
</feature>
<evidence type="ECO:0000313" key="8">
    <source>
        <dbReference type="EMBL" id="GAG52541.1"/>
    </source>
</evidence>
<evidence type="ECO:0000256" key="3">
    <source>
        <dbReference type="ARBA" id="ARBA00022692"/>
    </source>
</evidence>
<feature type="domain" description="Citrate transporter-like" evidence="7">
    <location>
        <begin position="2"/>
        <end position="222"/>
    </location>
</feature>
<evidence type="ECO:0000256" key="6">
    <source>
        <dbReference type="SAM" id="Phobius"/>
    </source>
</evidence>
<evidence type="ECO:0000256" key="1">
    <source>
        <dbReference type="ARBA" id="ARBA00004141"/>
    </source>
</evidence>
<keyword evidence="5 6" id="KW-0472">Membrane</keyword>
<keyword evidence="3 6" id="KW-0812">Transmembrane</keyword>
<reference evidence="8" key="1">
    <citation type="journal article" date="2014" name="Front. Microbiol.">
        <title>High frequency of phylogenetically diverse reductive dehalogenase-homologous genes in deep subseafloor sedimentary metagenomes.</title>
        <authorList>
            <person name="Kawai M."/>
            <person name="Futagami T."/>
            <person name="Toyoda A."/>
            <person name="Takaki Y."/>
            <person name="Nishi S."/>
            <person name="Hori S."/>
            <person name="Arai W."/>
            <person name="Tsubouchi T."/>
            <person name="Morono Y."/>
            <person name="Uchiyama I."/>
            <person name="Ito T."/>
            <person name="Fujiyama A."/>
            <person name="Inagaki F."/>
            <person name="Takami H."/>
        </authorList>
    </citation>
    <scope>NUCLEOTIDE SEQUENCE</scope>
    <source>
        <strain evidence="8">Expedition CK06-06</strain>
    </source>
</reference>
<dbReference type="InterPro" id="IPR051475">
    <property type="entry name" value="Diverse_Ion_Transporter"/>
</dbReference>
<feature type="transmembrane region" description="Helical" evidence="6">
    <location>
        <begin position="190"/>
        <end position="211"/>
    </location>
</feature>